<dbReference type="EMBL" id="JACASF010000004">
    <property type="protein sequence ID" value="KAF6480942.1"/>
    <property type="molecule type" value="Genomic_DNA"/>
</dbReference>
<proteinExistence type="predicted"/>
<feature type="region of interest" description="Disordered" evidence="1">
    <location>
        <begin position="1"/>
        <end position="50"/>
    </location>
</feature>
<evidence type="ECO:0000313" key="2">
    <source>
        <dbReference type="EMBL" id="KAF6480942.1"/>
    </source>
</evidence>
<keyword evidence="3" id="KW-1185">Reference proteome</keyword>
<name>A0A7J8IAE1_MOLMO</name>
<feature type="compositionally biased region" description="Gly residues" evidence="1">
    <location>
        <begin position="24"/>
        <end position="34"/>
    </location>
</feature>
<dbReference type="Proteomes" id="UP000550707">
    <property type="component" value="Unassembled WGS sequence"/>
</dbReference>
<organism evidence="2 3">
    <name type="scientific">Molossus molossus</name>
    <name type="common">Pallas' mastiff bat</name>
    <name type="synonym">Vespertilio molossus</name>
    <dbReference type="NCBI Taxonomy" id="27622"/>
    <lineage>
        <taxon>Eukaryota</taxon>
        <taxon>Metazoa</taxon>
        <taxon>Chordata</taxon>
        <taxon>Craniata</taxon>
        <taxon>Vertebrata</taxon>
        <taxon>Euteleostomi</taxon>
        <taxon>Mammalia</taxon>
        <taxon>Eutheria</taxon>
        <taxon>Laurasiatheria</taxon>
        <taxon>Chiroptera</taxon>
        <taxon>Yangochiroptera</taxon>
        <taxon>Molossidae</taxon>
        <taxon>Molossus</taxon>
    </lineage>
</organism>
<feature type="region of interest" description="Disordered" evidence="1">
    <location>
        <begin position="111"/>
        <end position="132"/>
    </location>
</feature>
<evidence type="ECO:0000313" key="3">
    <source>
        <dbReference type="Proteomes" id="UP000550707"/>
    </source>
</evidence>
<dbReference type="InParanoid" id="A0A7J8IAE1"/>
<reference evidence="2 3" key="1">
    <citation type="journal article" date="2020" name="Nature">
        <title>Six reference-quality genomes reveal evolution of bat adaptations.</title>
        <authorList>
            <person name="Jebb D."/>
            <person name="Huang Z."/>
            <person name="Pippel M."/>
            <person name="Hughes G.M."/>
            <person name="Lavrichenko K."/>
            <person name="Devanna P."/>
            <person name="Winkler S."/>
            <person name="Jermiin L.S."/>
            <person name="Skirmuntt E.C."/>
            <person name="Katzourakis A."/>
            <person name="Burkitt-Gray L."/>
            <person name="Ray D.A."/>
            <person name="Sullivan K.A.M."/>
            <person name="Roscito J.G."/>
            <person name="Kirilenko B.M."/>
            <person name="Davalos L.M."/>
            <person name="Corthals A.P."/>
            <person name="Power M.L."/>
            <person name="Jones G."/>
            <person name="Ransome R.D."/>
            <person name="Dechmann D.K.N."/>
            <person name="Locatelli A.G."/>
            <person name="Puechmaille S.J."/>
            <person name="Fedrigo O."/>
            <person name="Jarvis E.D."/>
            <person name="Hiller M."/>
            <person name="Vernes S.C."/>
            <person name="Myers E.W."/>
            <person name="Teeling E.C."/>
        </authorList>
    </citation>
    <scope>NUCLEOTIDE SEQUENCE [LARGE SCALE GENOMIC DNA]</scope>
    <source>
        <strain evidence="2">MMolMol1</strain>
        <tissue evidence="2">Muscle</tissue>
    </source>
</reference>
<protein>
    <submittedName>
        <fullName evidence="2">Uncharacterized protein</fullName>
    </submittedName>
</protein>
<sequence length="132" mass="13510">MAVGAPTPGPVAQEGRPRSSRTDPGGGFMTGSSGGHLDKHTGNRRGLRLPRAMAGPRPWVTGVWSVAVSASVSSWGESSSQARGVPPKTGGVSSTVPPEWRVTLLSSRVPAAKRTDSGADSFSGVYQAPPFG</sequence>
<feature type="region of interest" description="Disordered" evidence="1">
    <location>
        <begin position="75"/>
        <end position="97"/>
    </location>
</feature>
<gene>
    <name evidence="2" type="ORF">HJG59_010726</name>
</gene>
<dbReference type="AlphaFoldDB" id="A0A7J8IAE1"/>
<evidence type="ECO:0000256" key="1">
    <source>
        <dbReference type="SAM" id="MobiDB-lite"/>
    </source>
</evidence>
<accession>A0A7J8IAE1</accession>
<comment type="caution">
    <text evidence="2">The sequence shown here is derived from an EMBL/GenBank/DDBJ whole genome shotgun (WGS) entry which is preliminary data.</text>
</comment>